<reference evidence="3 4" key="1">
    <citation type="submission" date="2020-05" db="EMBL/GenBank/DDBJ databases">
        <title>Genome Sequencing of Type Strains.</title>
        <authorList>
            <person name="Lemaire J.F."/>
            <person name="Inderbitzin P."/>
            <person name="Gregorio O.A."/>
            <person name="Collins S.B."/>
            <person name="Wespe N."/>
            <person name="Knight-Connoni V."/>
        </authorList>
    </citation>
    <scope>NUCLEOTIDE SEQUENCE [LARGE SCALE GENOMIC DNA]</scope>
    <source>
        <strain evidence="3 4">LMG 21957</strain>
    </source>
</reference>
<evidence type="ECO:0000313" key="3">
    <source>
        <dbReference type="EMBL" id="NUU74307.1"/>
    </source>
</evidence>
<dbReference type="Pfam" id="PF09299">
    <property type="entry name" value="Mu-transpos_C"/>
    <property type="match status" value="1"/>
</dbReference>
<evidence type="ECO:0000256" key="1">
    <source>
        <dbReference type="SAM" id="MobiDB-lite"/>
    </source>
</evidence>
<dbReference type="InterPro" id="IPR001584">
    <property type="entry name" value="Integrase_cat-core"/>
</dbReference>
<evidence type="ECO:0000259" key="2">
    <source>
        <dbReference type="PROSITE" id="PS50994"/>
    </source>
</evidence>
<protein>
    <submittedName>
        <fullName evidence="3">Transposase</fullName>
    </submittedName>
</protein>
<keyword evidence="4" id="KW-1185">Reference proteome</keyword>
<gene>
    <name evidence="3" type="ORF">HP552_03365</name>
</gene>
<feature type="compositionally biased region" description="Polar residues" evidence="1">
    <location>
        <begin position="662"/>
        <end position="671"/>
    </location>
</feature>
<dbReference type="RefSeq" id="WP_175394231.1">
    <property type="nucleotide sequence ID" value="NZ_JABMCB010000140.1"/>
</dbReference>
<dbReference type="InterPro" id="IPR015378">
    <property type="entry name" value="Transposase-like_Mu_C"/>
</dbReference>
<sequence length="722" mass="83754">MIYINSVVAFQKHNSKDQEGVSFERILWIAPDRSYVVLVNIDNKRKLQLPYFRDYEELQDLLELEDASISAYEPDLLMLNPSNDYLNKYGVNRDKKFALIESLVGREPEIYRSESRGELIRDKAEQSGKPQKTIYYLLKRYWFYGKSINGLLHDYHDVGVTGDRREIGRKTGPKTDEANNFIVTVKDKEIFKSAIKKYHTDLKMNLTATHKHMCENHYNEGYYRKHNVMVPIVIMANCPSLRQFRYWYAKEYNKKGRLAAKIGDLKAEMNNRAILGSPMEKIYNPGELYETDSTPADVLLLSSDYGTVIGRPHVYFVKDVMSRFIVGMHISKTNSWSEAMVALENASTDKVEFCAKYGVVINEEDWPSKYLPQKIVGDRGEMKSKNSNNLVSLNVRLANPPSYRADLKPYIEQQFRSFCGRVKELIPGAVHKEHRERGELDPSKKSVYTFEVFTKIVILFVLEYNRKALSDDFLVTSEMARDNVNLTPISMWNWGAKRSLLHEEPRELIRYVLLPKEEGVVTRRGINVNQLNYACELGVKEGWFEDELIEGEHRIEVSYDPRNCSSIFVRLKNGSIVQCSLTAKFKEYEGLHIDDVKSILSFKNKKLKSARNERYQIESELDAVAKYATELERNTMKERQKGLPKSNKLKNKRSMRKLESRMNGSSDSWTARRQKEELTVKHTETHLVLPDPPSTPTSTVPVNKMQLFLLSKSRERRTTNEQ</sequence>
<dbReference type="EMBL" id="JABMCB010000140">
    <property type="protein sequence ID" value="NUU74307.1"/>
    <property type="molecule type" value="Genomic_DNA"/>
</dbReference>
<dbReference type="GO" id="GO:0003676">
    <property type="term" value="F:nucleic acid binding"/>
    <property type="evidence" value="ECO:0007669"/>
    <property type="project" value="InterPro"/>
</dbReference>
<dbReference type="Proteomes" id="UP000526125">
    <property type="component" value="Unassembled WGS sequence"/>
</dbReference>
<comment type="caution">
    <text evidence="3">The sequence shown here is derived from an EMBL/GenBank/DDBJ whole genome shotgun (WGS) entry which is preliminary data.</text>
</comment>
<accession>A0A7Y6BSQ2</accession>
<name>A0A7Y6BSQ2_9BACL</name>
<dbReference type="InterPro" id="IPR036397">
    <property type="entry name" value="RNaseH_sf"/>
</dbReference>
<dbReference type="Gene3D" id="3.30.420.10">
    <property type="entry name" value="Ribonuclease H-like superfamily/Ribonuclease H"/>
    <property type="match status" value="1"/>
</dbReference>
<dbReference type="GO" id="GO:0015074">
    <property type="term" value="P:DNA integration"/>
    <property type="evidence" value="ECO:0007669"/>
    <property type="project" value="InterPro"/>
</dbReference>
<organism evidence="3 4">
    <name type="scientific">Paenibacillus xylanilyticus</name>
    <dbReference type="NCBI Taxonomy" id="248903"/>
    <lineage>
        <taxon>Bacteria</taxon>
        <taxon>Bacillati</taxon>
        <taxon>Bacillota</taxon>
        <taxon>Bacilli</taxon>
        <taxon>Bacillales</taxon>
        <taxon>Paenibacillaceae</taxon>
        <taxon>Paenibacillus</taxon>
    </lineage>
</organism>
<proteinExistence type="predicted"/>
<dbReference type="PROSITE" id="PS50994">
    <property type="entry name" value="INTEGRASE"/>
    <property type="match status" value="1"/>
</dbReference>
<feature type="domain" description="Integrase catalytic" evidence="2">
    <location>
        <begin position="281"/>
        <end position="496"/>
    </location>
</feature>
<dbReference type="AlphaFoldDB" id="A0A7Y6BSQ2"/>
<feature type="region of interest" description="Disordered" evidence="1">
    <location>
        <begin position="636"/>
        <end position="672"/>
    </location>
</feature>
<evidence type="ECO:0000313" key="4">
    <source>
        <dbReference type="Proteomes" id="UP000526125"/>
    </source>
</evidence>